<proteinExistence type="predicted"/>
<accession>A0A9N8L317</accession>
<name>A0A9N8L317_CHRIL</name>
<keyword evidence="3" id="KW-1185">Reference proteome</keyword>
<evidence type="ECO:0000313" key="2">
    <source>
        <dbReference type="EMBL" id="CAD0203414.1"/>
    </source>
</evidence>
<keyword evidence="1" id="KW-0732">Signal</keyword>
<dbReference type="OrthoDB" id="7492457at2759"/>
<evidence type="ECO:0000313" key="3">
    <source>
        <dbReference type="Proteomes" id="UP001154114"/>
    </source>
</evidence>
<dbReference type="EMBL" id="LR824022">
    <property type="protein sequence ID" value="CAD0203414.1"/>
    <property type="molecule type" value="Genomic_DNA"/>
</dbReference>
<organism evidence="2 3">
    <name type="scientific">Chrysodeixis includens</name>
    <name type="common">Soybean looper</name>
    <name type="synonym">Pseudoplusia includens</name>
    <dbReference type="NCBI Taxonomy" id="689277"/>
    <lineage>
        <taxon>Eukaryota</taxon>
        <taxon>Metazoa</taxon>
        <taxon>Ecdysozoa</taxon>
        <taxon>Arthropoda</taxon>
        <taxon>Hexapoda</taxon>
        <taxon>Insecta</taxon>
        <taxon>Pterygota</taxon>
        <taxon>Neoptera</taxon>
        <taxon>Endopterygota</taxon>
        <taxon>Lepidoptera</taxon>
        <taxon>Glossata</taxon>
        <taxon>Ditrysia</taxon>
        <taxon>Noctuoidea</taxon>
        <taxon>Noctuidae</taxon>
        <taxon>Plusiinae</taxon>
        <taxon>Chrysodeixis</taxon>
    </lineage>
</organism>
<dbReference type="AlphaFoldDB" id="A0A9N8L317"/>
<evidence type="ECO:0000256" key="1">
    <source>
        <dbReference type="SAM" id="SignalP"/>
    </source>
</evidence>
<feature type="signal peptide" evidence="1">
    <location>
        <begin position="1"/>
        <end position="16"/>
    </location>
</feature>
<protein>
    <submittedName>
        <fullName evidence="2">Uncharacterized protein</fullName>
    </submittedName>
</protein>
<gene>
    <name evidence="2" type="ORF">CINC_LOCUS5066</name>
</gene>
<dbReference type="Proteomes" id="UP001154114">
    <property type="component" value="Chromosome 19"/>
</dbReference>
<feature type="chain" id="PRO_5040166663" evidence="1">
    <location>
        <begin position="17"/>
        <end position="511"/>
    </location>
</feature>
<sequence>MYGILWLTLWATVGEAFYDDYWFRDTDAGIDELAWETKRHLKHNFTESLKSIHNLYHAARDLGLRSRCPDGHRRQVDCNRCLCLRGEEYCTQYPCSQDNFSAWLRNSKCVEGTKYSIDKCNSCVCGDDGEYECTDDPCSDSEELAEDELSTEADPCDESEVGNTEEIDSCNVCYCNSDLKWECTDNVCPDSSEELPPPERRSMNCEVGEREMIDSCNYCECNYAGEWECTRNFCPEPRATFLEAYFSEPLCLPGEPMPRPDPCNECICLNSEVACSRLPCIKTKQGSREKTKQFRFKKVQFMAPHSDSEEEEQCNDGFFYNPPDYDPKCPNICYCDGGELLCTNRQCRKIKPSPPEWGFASQKFRSYKSGSRLGGCEDYDILPSDDDDPCTECYCLNNRKVCQIICGTDTRGGFTKSDIPHEPPKSVHDMCNPGEVGYPTKCVSCKCSDHGKWVCKREQLQDCSGNIVCPIGTLIHNPGQFCSICLCGGLEGSNMCFTESKCVHQIVSSLH</sequence>
<reference evidence="2" key="1">
    <citation type="submission" date="2021-12" db="EMBL/GenBank/DDBJ databases">
        <authorList>
            <person name="King R."/>
        </authorList>
    </citation>
    <scope>NUCLEOTIDE SEQUENCE</scope>
</reference>